<dbReference type="InterPro" id="IPR010998">
    <property type="entry name" value="Integrase_recombinase_N"/>
</dbReference>
<dbReference type="SUPFAM" id="SSF56349">
    <property type="entry name" value="DNA breaking-rejoining enzymes"/>
    <property type="match status" value="1"/>
</dbReference>
<evidence type="ECO:0000256" key="2">
    <source>
        <dbReference type="ARBA" id="ARBA00022908"/>
    </source>
</evidence>
<keyword evidence="7" id="KW-1185">Reference proteome</keyword>
<evidence type="ECO:0000256" key="1">
    <source>
        <dbReference type="ARBA" id="ARBA00008857"/>
    </source>
</evidence>
<dbReference type="InterPro" id="IPR002104">
    <property type="entry name" value="Integrase_catalytic"/>
</dbReference>
<dbReference type="Proteomes" id="UP000641588">
    <property type="component" value="Unassembled WGS sequence"/>
</dbReference>
<dbReference type="Pfam" id="PF14657">
    <property type="entry name" value="Arm-DNA-bind_4"/>
    <property type="match status" value="1"/>
</dbReference>
<dbReference type="InterPro" id="IPR028259">
    <property type="entry name" value="AP2-like_int_N"/>
</dbReference>
<dbReference type="CDD" id="cd01189">
    <property type="entry name" value="INT_ICEBs1_C_like"/>
    <property type="match status" value="1"/>
</dbReference>
<keyword evidence="4" id="KW-0233">DNA recombination</keyword>
<dbReference type="GO" id="GO:0015074">
    <property type="term" value="P:DNA integration"/>
    <property type="evidence" value="ECO:0007669"/>
    <property type="project" value="UniProtKB-KW"/>
</dbReference>
<sequence>MSGSVKKEGNTWYFVIDLGKNLLTGKRIQKKKRGFKTKKEANAALVETLSEVNKGSYVEPSKILFSDYLNQWLNDKQISIMPSTYSNYRWLVDKHINSYLGNVELSKLNPMIIQKFYNDLVCKGSLAQENIQKIHSLIKDSLNKAERWGLISKNVASLVDRPKAYKKEMSVWTIEEVKEFLIAAKDDRLYVAFILAATTGMRQAEVLGLRWKDLDIEDSSISIIQTLSHDGKTLKTGTKTKAGMRKVHLPLETLQILQKHKRLIELEKKQNSPLYTDNDLIVCTAVGTPVIPRNLMRTYYRIMKNAKLKKIRFHDLRHTHATLLLKQGVNPKIVAERLGHADIRITLDTYSHLMPSIQKEAAAEFGKLLFE</sequence>
<evidence type="ECO:0000259" key="5">
    <source>
        <dbReference type="PROSITE" id="PS51898"/>
    </source>
</evidence>
<dbReference type="RefSeq" id="WP_171653516.1">
    <property type="nucleotide sequence ID" value="NZ_WHOD01000070.1"/>
</dbReference>
<gene>
    <name evidence="6" type="ORF">GC093_19090</name>
</gene>
<dbReference type="GO" id="GO:0006310">
    <property type="term" value="P:DNA recombination"/>
    <property type="evidence" value="ECO:0007669"/>
    <property type="project" value="UniProtKB-KW"/>
</dbReference>
<name>A0A972GR48_9BACL</name>
<dbReference type="PANTHER" id="PTHR30349:SF64">
    <property type="entry name" value="PROPHAGE INTEGRASE INTD-RELATED"/>
    <property type="match status" value="1"/>
</dbReference>
<feature type="domain" description="Tyr recombinase" evidence="5">
    <location>
        <begin position="167"/>
        <end position="363"/>
    </location>
</feature>
<comment type="caution">
    <text evidence="6">The sequence shown here is derived from an EMBL/GenBank/DDBJ whole genome shotgun (WGS) entry which is preliminary data.</text>
</comment>
<dbReference type="Pfam" id="PF14659">
    <property type="entry name" value="Phage_int_SAM_3"/>
    <property type="match status" value="1"/>
</dbReference>
<dbReference type="AlphaFoldDB" id="A0A972GR48"/>
<dbReference type="GO" id="GO:0003677">
    <property type="term" value="F:DNA binding"/>
    <property type="evidence" value="ECO:0007669"/>
    <property type="project" value="UniProtKB-KW"/>
</dbReference>
<dbReference type="PANTHER" id="PTHR30349">
    <property type="entry name" value="PHAGE INTEGRASE-RELATED"/>
    <property type="match status" value="1"/>
</dbReference>
<protein>
    <submittedName>
        <fullName evidence="6">Tyrosine-type recombinase/integrase</fullName>
    </submittedName>
</protein>
<keyword evidence="3" id="KW-0238">DNA-binding</keyword>
<reference evidence="6" key="1">
    <citation type="submission" date="2019-10" db="EMBL/GenBank/DDBJ databases">
        <title>Description of Paenibacillus glebae sp. nov.</title>
        <authorList>
            <person name="Carlier A."/>
            <person name="Qi S."/>
        </authorList>
    </citation>
    <scope>NUCLEOTIDE SEQUENCE</scope>
    <source>
        <strain evidence="6">LMG 31456</strain>
    </source>
</reference>
<evidence type="ECO:0000256" key="3">
    <source>
        <dbReference type="ARBA" id="ARBA00023125"/>
    </source>
</evidence>
<dbReference type="InterPro" id="IPR011010">
    <property type="entry name" value="DNA_brk_join_enz"/>
</dbReference>
<dbReference type="InterPro" id="IPR013762">
    <property type="entry name" value="Integrase-like_cat_sf"/>
</dbReference>
<keyword evidence="2" id="KW-0229">DNA integration</keyword>
<dbReference type="Gene3D" id="1.10.443.10">
    <property type="entry name" value="Intergrase catalytic core"/>
    <property type="match status" value="1"/>
</dbReference>
<accession>A0A972GR48</accession>
<dbReference type="PROSITE" id="PS51898">
    <property type="entry name" value="TYR_RECOMBINASE"/>
    <property type="match status" value="1"/>
</dbReference>
<dbReference type="Pfam" id="PF00589">
    <property type="entry name" value="Phage_integrase"/>
    <property type="match status" value="1"/>
</dbReference>
<evidence type="ECO:0000313" key="7">
    <source>
        <dbReference type="Proteomes" id="UP000641588"/>
    </source>
</evidence>
<organism evidence="6 7">
    <name type="scientific">Paenibacillus foliorum</name>
    <dbReference type="NCBI Taxonomy" id="2654974"/>
    <lineage>
        <taxon>Bacteria</taxon>
        <taxon>Bacillati</taxon>
        <taxon>Bacillota</taxon>
        <taxon>Bacilli</taxon>
        <taxon>Bacillales</taxon>
        <taxon>Paenibacillaceae</taxon>
        <taxon>Paenibacillus</taxon>
    </lineage>
</organism>
<dbReference type="InterPro" id="IPR004107">
    <property type="entry name" value="Integrase_SAM-like_N"/>
</dbReference>
<dbReference type="EMBL" id="WHOD01000070">
    <property type="protein sequence ID" value="NOU95314.1"/>
    <property type="molecule type" value="Genomic_DNA"/>
</dbReference>
<evidence type="ECO:0000256" key="4">
    <source>
        <dbReference type="ARBA" id="ARBA00023172"/>
    </source>
</evidence>
<comment type="similarity">
    <text evidence="1">Belongs to the 'phage' integrase family.</text>
</comment>
<evidence type="ECO:0000313" key="6">
    <source>
        <dbReference type="EMBL" id="NOU95314.1"/>
    </source>
</evidence>
<dbReference type="Gene3D" id="1.10.150.130">
    <property type="match status" value="1"/>
</dbReference>
<proteinExistence type="inferred from homology"/>
<dbReference type="InterPro" id="IPR050090">
    <property type="entry name" value="Tyrosine_recombinase_XerCD"/>
</dbReference>